<dbReference type="InterPro" id="IPR050319">
    <property type="entry name" value="ABC_transp_ATP-bind"/>
</dbReference>
<dbReference type="Proteomes" id="UP000784793">
    <property type="component" value="Unassembled WGS sequence"/>
</dbReference>
<keyword evidence="2" id="KW-0813">Transport</keyword>
<protein>
    <submittedName>
        <fullName evidence="6">ABC transporter ATP-binding protein</fullName>
    </submittedName>
</protein>
<dbReference type="GO" id="GO:0015833">
    <property type="term" value="P:peptide transport"/>
    <property type="evidence" value="ECO:0007669"/>
    <property type="project" value="InterPro"/>
</dbReference>
<dbReference type="PANTHER" id="PTHR43776">
    <property type="entry name" value="TRANSPORT ATP-BINDING PROTEIN"/>
    <property type="match status" value="1"/>
</dbReference>
<evidence type="ECO:0000259" key="5">
    <source>
        <dbReference type="Pfam" id="PF08352"/>
    </source>
</evidence>
<gene>
    <name evidence="6" type="ORF">K8V23_00055</name>
</gene>
<dbReference type="SUPFAM" id="SSF52540">
    <property type="entry name" value="P-loop containing nucleoside triphosphate hydrolases"/>
    <property type="match status" value="1"/>
</dbReference>
<dbReference type="InterPro" id="IPR013563">
    <property type="entry name" value="Oligopep_ABC_C"/>
</dbReference>
<comment type="similarity">
    <text evidence="1">Belongs to the ABC transporter superfamily.</text>
</comment>
<dbReference type="GO" id="GO:0005524">
    <property type="term" value="F:ATP binding"/>
    <property type="evidence" value="ECO:0007669"/>
    <property type="project" value="UniProtKB-KW"/>
</dbReference>
<feature type="domain" description="Oligopeptide/dipeptide ABC transporter C-terminal" evidence="5">
    <location>
        <begin position="21"/>
        <end position="64"/>
    </location>
</feature>
<keyword evidence="4 6" id="KW-0067">ATP-binding</keyword>
<keyword evidence="3" id="KW-0547">Nucleotide-binding</keyword>
<reference evidence="6" key="1">
    <citation type="journal article" date="2021" name="PeerJ">
        <title>Extensive microbial diversity within the chicken gut microbiome revealed by metagenomics and culture.</title>
        <authorList>
            <person name="Gilroy R."/>
            <person name="Ravi A."/>
            <person name="Getino M."/>
            <person name="Pursley I."/>
            <person name="Horton D.L."/>
            <person name="Alikhan N.F."/>
            <person name="Baker D."/>
            <person name="Gharbi K."/>
            <person name="Hall N."/>
            <person name="Watson M."/>
            <person name="Adriaenssens E.M."/>
            <person name="Foster-Nyarko E."/>
            <person name="Jarju S."/>
            <person name="Secka A."/>
            <person name="Antonio M."/>
            <person name="Oren A."/>
            <person name="Chaudhuri R.R."/>
            <person name="La Ragione R."/>
            <person name="Hildebrand F."/>
            <person name="Pallen M.J."/>
        </authorList>
    </citation>
    <scope>NUCLEOTIDE SEQUENCE</scope>
    <source>
        <strain evidence="6">CHK194-22301</strain>
    </source>
</reference>
<reference evidence="6" key="2">
    <citation type="submission" date="2021-09" db="EMBL/GenBank/DDBJ databases">
        <authorList>
            <person name="Gilroy R."/>
        </authorList>
    </citation>
    <scope>NUCLEOTIDE SEQUENCE</scope>
    <source>
        <strain evidence="6">CHK194-22301</strain>
    </source>
</reference>
<evidence type="ECO:0000256" key="3">
    <source>
        <dbReference type="ARBA" id="ARBA00022741"/>
    </source>
</evidence>
<accession>A0A921K5M0</accession>
<evidence type="ECO:0000313" key="6">
    <source>
        <dbReference type="EMBL" id="HJF09192.1"/>
    </source>
</evidence>
<sequence>DLGVVKHMSENLAIMHRGRLVELGSREEIYKHPIHIYTKRLLSAIPQVDVKHREEHKKHREQVEKEFQENQSKWYDKDGRVYPLQQVAPKHWVALPKDMAHEAKLEELEEKESD</sequence>
<dbReference type="Pfam" id="PF08352">
    <property type="entry name" value="oligo_HPY"/>
    <property type="match status" value="1"/>
</dbReference>
<evidence type="ECO:0000313" key="7">
    <source>
        <dbReference type="Proteomes" id="UP000784793"/>
    </source>
</evidence>
<dbReference type="InterPro" id="IPR027417">
    <property type="entry name" value="P-loop_NTPase"/>
</dbReference>
<comment type="caution">
    <text evidence="6">The sequence shown here is derived from an EMBL/GenBank/DDBJ whole genome shotgun (WGS) entry which is preliminary data.</text>
</comment>
<feature type="non-terminal residue" evidence="6">
    <location>
        <position position="1"/>
    </location>
</feature>
<evidence type="ECO:0000256" key="4">
    <source>
        <dbReference type="ARBA" id="ARBA00022840"/>
    </source>
</evidence>
<dbReference type="Gene3D" id="3.40.50.300">
    <property type="entry name" value="P-loop containing nucleotide triphosphate hydrolases"/>
    <property type="match status" value="1"/>
</dbReference>
<name>A0A921K5M0_9LACO</name>
<dbReference type="EMBL" id="DYXB01000001">
    <property type="protein sequence ID" value="HJF09192.1"/>
    <property type="molecule type" value="Genomic_DNA"/>
</dbReference>
<dbReference type="AlphaFoldDB" id="A0A921K5M0"/>
<organism evidence="6 7">
    <name type="scientific">Lactobacillus crispatus</name>
    <dbReference type="NCBI Taxonomy" id="47770"/>
    <lineage>
        <taxon>Bacteria</taxon>
        <taxon>Bacillati</taxon>
        <taxon>Bacillota</taxon>
        <taxon>Bacilli</taxon>
        <taxon>Lactobacillales</taxon>
        <taxon>Lactobacillaceae</taxon>
        <taxon>Lactobacillus</taxon>
    </lineage>
</organism>
<proteinExistence type="inferred from homology"/>
<evidence type="ECO:0000256" key="1">
    <source>
        <dbReference type="ARBA" id="ARBA00005417"/>
    </source>
</evidence>
<evidence type="ECO:0000256" key="2">
    <source>
        <dbReference type="ARBA" id="ARBA00022448"/>
    </source>
</evidence>